<protein>
    <recommendedName>
        <fullName evidence="3">Lipoprotein</fullName>
    </recommendedName>
</protein>
<dbReference type="EMBL" id="JAUSUR010000003">
    <property type="protein sequence ID" value="MDQ0361045.1"/>
    <property type="molecule type" value="Genomic_DNA"/>
</dbReference>
<evidence type="ECO:0008006" key="3">
    <source>
        <dbReference type="Google" id="ProtNLM"/>
    </source>
</evidence>
<evidence type="ECO:0000313" key="2">
    <source>
        <dbReference type="Proteomes" id="UP001230220"/>
    </source>
</evidence>
<comment type="caution">
    <text evidence="1">The sequence shown here is derived from an EMBL/GenBank/DDBJ whole genome shotgun (WGS) entry which is preliminary data.</text>
</comment>
<organism evidence="1 2">
    <name type="scientific">Breznakia pachnodae</name>
    <dbReference type="NCBI Taxonomy" id="265178"/>
    <lineage>
        <taxon>Bacteria</taxon>
        <taxon>Bacillati</taxon>
        <taxon>Bacillota</taxon>
        <taxon>Erysipelotrichia</taxon>
        <taxon>Erysipelotrichales</taxon>
        <taxon>Erysipelotrichaceae</taxon>
        <taxon>Breznakia</taxon>
    </lineage>
</organism>
<accession>A0ABU0E2C7</accession>
<reference evidence="1 2" key="1">
    <citation type="submission" date="2023-07" db="EMBL/GenBank/DDBJ databases">
        <title>Genomic Encyclopedia of Type Strains, Phase IV (KMG-IV): sequencing the most valuable type-strain genomes for metagenomic binning, comparative biology and taxonomic classification.</title>
        <authorList>
            <person name="Goeker M."/>
        </authorList>
    </citation>
    <scope>NUCLEOTIDE SEQUENCE [LARGE SCALE GENOMIC DNA]</scope>
    <source>
        <strain evidence="1 2">DSM 16784</strain>
    </source>
</reference>
<name>A0ABU0E2C7_9FIRM</name>
<dbReference type="PROSITE" id="PS51257">
    <property type="entry name" value="PROKAR_LIPOPROTEIN"/>
    <property type="match status" value="1"/>
</dbReference>
<keyword evidence="2" id="KW-1185">Reference proteome</keyword>
<proteinExistence type="predicted"/>
<dbReference type="Proteomes" id="UP001230220">
    <property type="component" value="Unassembled WGS sequence"/>
</dbReference>
<gene>
    <name evidence="1" type="ORF">J2S15_001792</name>
</gene>
<sequence>MKRLLSVMLILGIVLAGCSEDKKETSEDSANTTIYSNFEDNGFKTLYRFDYGNNAYSKDVVCENFETGDECSDEEVLFETILITITAEDGHFYHAYLNEDGEVELVTIGKRTSDSSLYYVNNLKEDTKEITAFLGDEYCIAIVGENDTCSGELGELINNFEGEAQELMEKDKVSVDSLKEYFSWLYDTEGKAVENDLK</sequence>
<evidence type="ECO:0000313" key="1">
    <source>
        <dbReference type="EMBL" id="MDQ0361045.1"/>
    </source>
</evidence>
<dbReference type="RefSeq" id="WP_307407435.1">
    <property type="nucleotide sequence ID" value="NZ_JAUSUR010000003.1"/>
</dbReference>